<dbReference type="Proteomes" id="UP000595095">
    <property type="component" value="Chromosome"/>
</dbReference>
<evidence type="ECO:0000256" key="5">
    <source>
        <dbReference type="ARBA" id="ARBA00022694"/>
    </source>
</evidence>
<name>A0A7S9DYB6_9ALTE</name>
<evidence type="ECO:0000259" key="7">
    <source>
        <dbReference type="Pfam" id="PF05175"/>
    </source>
</evidence>
<dbReference type="Pfam" id="PF05175">
    <property type="entry name" value="MTS"/>
    <property type="match status" value="1"/>
</dbReference>
<dbReference type="InterPro" id="IPR022882">
    <property type="entry name" value="tRNA_adenine-N6_MeTrfase"/>
</dbReference>
<evidence type="ECO:0000313" key="8">
    <source>
        <dbReference type="EMBL" id="QPG06077.1"/>
    </source>
</evidence>
<gene>
    <name evidence="8" type="ORF">IT774_02270</name>
</gene>
<comment type="function">
    <text evidence="6">Specifically methylates the adenine in position 37 of tRNA(1)(Val) (anticodon cmo5UAC).</text>
</comment>
<keyword evidence="2 6" id="KW-0489">Methyltransferase</keyword>
<keyword evidence="1 6" id="KW-0963">Cytoplasm</keyword>
<dbReference type="KEGG" id="smaa:IT774_02270"/>
<dbReference type="SUPFAM" id="SSF53335">
    <property type="entry name" value="S-adenosyl-L-methionine-dependent methyltransferases"/>
    <property type="match status" value="1"/>
</dbReference>
<dbReference type="GO" id="GO:0003676">
    <property type="term" value="F:nucleic acid binding"/>
    <property type="evidence" value="ECO:0007669"/>
    <property type="project" value="InterPro"/>
</dbReference>
<dbReference type="EMBL" id="CP064795">
    <property type="protein sequence ID" value="QPG06077.1"/>
    <property type="molecule type" value="Genomic_DNA"/>
</dbReference>
<dbReference type="Gene3D" id="3.40.50.150">
    <property type="entry name" value="Vaccinia Virus protein VP39"/>
    <property type="match status" value="1"/>
</dbReference>
<evidence type="ECO:0000256" key="6">
    <source>
        <dbReference type="HAMAP-Rule" id="MF_01872"/>
    </source>
</evidence>
<dbReference type="InterPro" id="IPR002052">
    <property type="entry name" value="DNA_methylase_N6_adenine_CS"/>
</dbReference>
<proteinExistence type="inferred from homology"/>
<keyword evidence="3 6" id="KW-0808">Transferase</keyword>
<organism evidence="8 9">
    <name type="scientific">Salinimonas marina</name>
    <dbReference type="NCBI Taxonomy" id="2785918"/>
    <lineage>
        <taxon>Bacteria</taxon>
        <taxon>Pseudomonadati</taxon>
        <taxon>Pseudomonadota</taxon>
        <taxon>Gammaproteobacteria</taxon>
        <taxon>Alteromonadales</taxon>
        <taxon>Alteromonadaceae</taxon>
        <taxon>Alteromonas/Salinimonas group</taxon>
        <taxon>Salinimonas</taxon>
    </lineage>
</organism>
<comment type="catalytic activity">
    <reaction evidence="6">
        <text>adenosine(37) in tRNA1(Val) + S-adenosyl-L-methionine = N(6)-methyladenosine(37) in tRNA1(Val) + S-adenosyl-L-homocysteine + H(+)</text>
        <dbReference type="Rhea" id="RHEA:43160"/>
        <dbReference type="Rhea" id="RHEA-COMP:10369"/>
        <dbReference type="Rhea" id="RHEA-COMP:10370"/>
        <dbReference type="ChEBI" id="CHEBI:15378"/>
        <dbReference type="ChEBI" id="CHEBI:57856"/>
        <dbReference type="ChEBI" id="CHEBI:59789"/>
        <dbReference type="ChEBI" id="CHEBI:74411"/>
        <dbReference type="ChEBI" id="CHEBI:74449"/>
        <dbReference type="EC" id="2.1.1.223"/>
    </reaction>
</comment>
<comment type="subcellular location">
    <subcellularLocation>
        <location evidence="6">Cytoplasm</location>
    </subcellularLocation>
</comment>
<feature type="domain" description="Methyltransferase small" evidence="7">
    <location>
        <begin position="35"/>
        <end position="121"/>
    </location>
</feature>
<dbReference type="PANTHER" id="PTHR47739">
    <property type="entry name" value="TRNA1(VAL) (ADENINE(37)-N6)-METHYLTRANSFERASE"/>
    <property type="match status" value="1"/>
</dbReference>
<protein>
    <recommendedName>
        <fullName evidence="6">tRNA1(Val) (adenine(37)-N6)-methyltransferase</fullName>
        <ecNumber evidence="6">2.1.1.223</ecNumber>
    </recommendedName>
    <alternativeName>
        <fullName evidence="6">tRNA m6A37 methyltransferase</fullName>
    </alternativeName>
</protein>
<keyword evidence="9" id="KW-1185">Reference proteome</keyword>
<evidence type="ECO:0000256" key="2">
    <source>
        <dbReference type="ARBA" id="ARBA00022603"/>
    </source>
</evidence>
<dbReference type="AlphaFoldDB" id="A0A7S9DYB6"/>
<dbReference type="InterPro" id="IPR007848">
    <property type="entry name" value="Small_mtfrase_dom"/>
</dbReference>
<dbReference type="InterPro" id="IPR050210">
    <property type="entry name" value="tRNA_Adenine-N(6)_MTase"/>
</dbReference>
<dbReference type="GO" id="GO:0016430">
    <property type="term" value="F:tRNA (adenine-N6)-methyltransferase activity"/>
    <property type="evidence" value="ECO:0007669"/>
    <property type="project" value="UniProtKB-UniRule"/>
</dbReference>
<dbReference type="EC" id="2.1.1.223" evidence="6"/>
<dbReference type="InterPro" id="IPR029063">
    <property type="entry name" value="SAM-dependent_MTases_sf"/>
</dbReference>
<reference evidence="8 9" key="1">
    <citation type="submission" date="2020-11" db="EMBL/GenBank/DDBJ databases">
        <title>Complete genome sequence for Salinimonas sp. strain G2-b.</title>
        <authorList>
            <person name="Park S.-J."/>
        </authorList>
    </citation>
    <scope>NUCLEOTIDE SEQUENCE [LARGE SCALE GENOMIC DNA]</scope>
    <source>
        <strain evidence="8 9">G2-b</strain>
    </source>
</reference>
<evidence type="ECO:0000313" key="9">
    <source>
        <dbReference type="Proteomes" id="UP000595095"/>
    </source>
</evidence>
<evidence type="ECO:0000256" key="1">
    <source>
        <dbReference type="ARBA" id="ARBA00022490"/>
    </source>
</evidence>
<dbReference type="RefSeq" id="WP_195811154.1">
    <property type="nucleotide sequence ID" value="NZ_CP064795.1"/>
</dbReference>
<dbReference type="PANTHER" id="PTHR47739:SF1">
    <property type="entry name" value="TRNA1(VAL) (ADENINE(37)-N6)-METHYLTRANSFERASE"/>
    <property type="match status" value="1"/>
</dbReference>
<keyword evidence="4 6" id="KW-0949">S-adenosyl-L-methionine</keyword>
<dbReference type="HAMAP" id="MF_01872">
    <property type="entry name" value="tRNA_methyltr_YfiC"/>
    <property type="match status" value="1"/>
</dbReference>
<dbReference type="GO" id="GO:0005737">
    <property type="term" value="C:cytoplasm"/>
    <property type="evidence" value="ECO:0007669"/>
    <property type="project" value="UniProtKB-SubCell"/>
</dbReference>
<dbReference type="GO" id="GO:0008033">
    <property type="term" value="P:tRNA processing"/>
    <property type="evidence" value="ECO:0007669"/>
    <property type="project" value="UniProtKB-UniRule"/>
</dbReference>
<keyword evidence="5 6" id="KW-0819">tRNA processing</keyword>
<comment type="similarity">
    <text evidence="6">Belongs to the methyltransferase superfamily. tRNA (adenine-N(6)-)-methyltransferase family.</text>
</comment>
<evidence type="ECO:0000256" key="3">
    <source>
        <dbReference type="ARBA" id="ARBA00022679"/>
    </source>
</evidence>
<evidence type="ECO:0000256" key="4">
    <source>
        <dbReference type="ARBA" id="ARBA00022691"/>
    </source>
</evidence>
<dbReference type="PROSITE" id="PS00092">
    <property type="entry name" value="N6_MTASE"/>
    <property type="match status" value="1"/>
</dbReference>
<accession>A0A7S9DYB6</accession>
<dbReference type="CDD" id="cd02440">
    <property type="entry name" value="AdoMet_MTases"/>
    <property type="match status" value="1"/>
</dbReference>
<sequence>MAKGFQCKQFFVGHEHCAMKVSTDALVLGSWAPVAQVHNALDIGCGSGILSLMLRQRLPDAATVTGLDVDAGAVRQSRDNVAGSPWPRGIHIKHCALHQFTSVHRYDLIICNPPYFSQAGVGQRTHLAQTKARQRARHDDALAPAELFSWVAEKLTPAGHCCCLYPATRFNEIVQLAARHHLRLQQALMLHHREGKPAHAVALQFSAVPAGGNDHVPEVAMADCVTPLYIRDSNNQYTAAYKSLCQPFYLAF</sequence>
<dbReference type="GO" id="GO:0032259">
    <property type="term" value="P:methylation"/>
    <property type="evidence" value="ECO:0007669"/>
    <property type="project" value="UniProtKB-KW"/>
</dbReference>